<feature type="transmembrane region" description="Helical" evidence="1">
    <location>
        <begin position="57"/>
        <end position="78"/>
    </location>
</feature>
<reference evidence="3" key="1">
    <citation type="submission" date="2011-07" db="EMBL/GenBank/DDBJ databases">
        <authorList>
            <consortium name="Caenorhabditis brenneri Sequencing and Analysis Consortium"/>
            <person name="Wilson R.K."/>
        </authorList>
    </citation>
    <scope>NUCLEOTIDE SEQUENCE [LARGE SCALE GENOMIC DNA]</scope>
    <source>
        <strain evidence="3">PB2801</strain>
    </source>
</reference>
<name>G0MWT0_CAEBE</name>
<keyword evidence="1" id="KW-1133">Transmembrane helix</keyword>
<dbReference type="AlphaFoldDB" id="G0MWT0"/>
<dbReference type="Proteomes" id="UP000008068">
    <property type="component" value="Unassembled WGS sequence"/>
</dbReference>
<dbReference type="HOGENOM" id="CLU_1490281_0_0_1"/>
<evidence type="ECO:0000313" key="3">
    <source>
        <dbReference type="Proteomes" id="UP000008068"/>
    </source>
</evidence>
<accession>G0MWT0</accession>
<dbReference type="EMBL" id="GL379817">
    <property type="protein sequence ID" value="EGT46305.1"/>
    <property type="molecule type" value="Genomic_DNA"/>
</dbReference>
<keyword evidence="3" id="KW-1185">Reference proteome</keyword>
<protein>
    <submittedName>
        <fullName evidence="2">Uncharacterized protein</fullName>
    </submittedName>
</protein>
<sequence>MAYFFKKCVDGWQKCAKVPKNDRILLNLVHGLALIAVAAFFARFPLEDIVNEKREEILEMAVLFIVSLIAASYRLFIYKSVNDYEWKKQCSWTFVLFFGILVAIHSIAFYPLVSGAAKATVVYQIAFALICATSTLELYAIYMGKLKFKEEMELESVQVDANKKSPKSATISEDLEKPDFVKMYDYMRPGASKP</sequence>
<organism evidence="3">
    <name type="scientific">Caenorhabditis brenneri</name>
    <name type="common">Nematode worm</name>
    <dbReference type="NCBI Taxonomy" id="135651"/>
    <lineage>
        <taxon>Eukaryota</taxon>
        <taxon>Metazoa</taxon>
        <taxon>Ecdysozoa</taxon>
        <taxon>Nematoda</taxon>
        <taxon>Chromadorea</taxon>
        <taxon>Rhabditida</taxon>
        <taxon>Rhabditina</taxon>
        <taxon>Rhabditomorpha</taxon>
        <taxon>Rhabditoidea</taxon>
        <taxon>Rhabditidae</taxon>
        <taxon>Peloderinae</taxon>
        <taxon>Caenorhabditis</taxon>
    </lineage>
</organism>
<feature type="transmembrane region" description="Helical" evidence="1">
    <location>
        <begin position="24"/>
        <end position="45"/>
    </location>
</feature>
<gene>
    <name evidence="2" type="ORF">CAEBREN_18524</name>
</gene>
<keyword evidence="1" id="KW-0812">Transmembrane</keyword>
<evidence type="ECO:0000313" key="2">
    <source>
        <dbReference type="EMBL" id="EGT46305.1"/>
    </source>
</evidence>
<proteinExistence type="predicted"/>
<keyword evidence="1" id="KW-0472">Membrane</keyword>
<evidence type="ECO:0000256" key="1">
    <source>
        <dbReference type="SAM" id="Phobius"/>
    </source>
</evidence>
<feature type="transmembrane region" description="Helical" evidence="1">
    <location>
        <begin position="122"/>
        <end position="142"/>
    </location>
</feature>
<dbReference type="InParanoid" id="G0MWT0"/>
<feature type="transmembrane region" description="Helical" evidence="1">
    <location>
        <begin position="90"/>
        <end position="110"/>
    </location>
</feature>